<accession>X1CR85</accession>
<reference evidence="1" key="1">
    <citation type="journal article" date="2014" name="Front. Microbiol.">
        <title>High frequency of phylogenetically diverse reductive dehalogenase-homologous genes in deep subseafloor sedimentary metagenomes.</title>
        <authorList>
            <person name="Kawai M."/>
            <person name="Futagami T."/>
            <person name="Toyoda A."/>
            <person name="Takaki Y."/>
            <person name="Nishi S."/>
            <person name="Hori S."/>
            <person name="Arai W."/>
            <person name="Tsubouchi T."/>
            <person name="Morono Y."/>
            <person name="Uchiyama I."/>
            <person name="Ito T."/>
            <person name="Fujiyama A."/>
            <person name="Inagaki F."/>
            <person name="Takami H."/>
        </authorList>
    </citation>
    <scope>NUCLEOTIDE SEQUENCE</scope>
    <source>
        <strain evidence="1">Expedition CK06-06</strain>
    </source>
</reference>
<dbReference type="EMBL" id="BART01029220">
    <property type="protein sequence ID" value="GAG98598.1"/>
    <property type="molecule type" value="Genomic_DNA"/>
</dbReference>
<dbReference type="GO" id="GO:0043565">
    <property type="term" value="F:sequence-specific DNA binding"/>
    <property type="evidence" value="ECO:0007669"/>
    <property type="project" value="InterPro"/>
</dbReference>
<proteinExistence type="predicted"/>
<evidence type="ECO:0000313" key="1">
    <source>
        <dbReference type="EMBL" id="GAG98598.1"/>
    </source>
</evidence>
<dbReference type="AlphaFoldDB" id="X1CR85"/>
<protein>
    <recommendedName>
        <fullName evidence="2">Haloacid dehalogenase</fullName>
    </recommendedName>
</protein>
<dbReference type="CDD" id="cd14820">
    <property type="entry name" value="TRAX"/>
    <property type="match status" value="1"/>
</dbReference>
<gene>
    <name evidence="1" type="ORF">S01H4_51336</name>
</gene>
<dbReference type="InterPro" id="IPR036081">
    <property type="entry name" value="Translin_sf"/>
</dbReference>
<name>X1CR85_9ZZZZ</name>
<feature type="non-terminal residue" evidence="1">
    <location>
        <position position="1"/>
    </location>
</feature>
<sequence>PYPKLYFAGYTQDALKEYVEASLVHDLIGNRELTTPAELGVESNTWLNGLAEASTELRRRILDIIRHGHTGEAENLLTMMDDVYSILVTFDFTDAITGGLRRRTDTVRAVLERTRGDITTSLRQAELQAALEAMETMLAKQSSQ</sequence>
<dbReference type="Gene3D" id="1.20.58.2140">
    <property type="match status" value="1"/>
</dbReference>
<comment type="caution">
    <text evidence="1">The sequence shown here is derived from an EMBL/GenBank/DDBJ whole genome shotgun (WGS) entry which is preliminary data.</text>
</comment>
<evidence type="ECO:0008006" key="2">
    <source>
        <dbReference type="Google" id="ProtNLM"/>
    </source>
</evidence>
<organism evidence="1">
    <name type="scientific">marine sediment metagenome</name>
    <dbReference type="NCBI Taxonomy" id="412755"/>
    <lineage>
        <taxon>unclassified sequences</taxon>
        <taxon>metagenomes</taxon>
        <taxon>ecological metagenomes</taxon>
    </lineage>
</organism>
<dbReference type="SUPFAM" id="SSF74784">
    <property type="entry name" value="Translin"/>
    <property type="match status" value="1"/>
</dbReference>